<evidence type="ECO:0000313" key="1">
    <source>
        <dbReference type="EMBL" id="KAJ8625308.1"/>
    </source>
</evidence>
<name>A0ACC2KW31_PERAE</name>
<keyword evidence="2" id="KW-1185">Reference proteome</keyword>
<dbReference type="EMBL" id="CM056819">
    <property type="protein sequence ID" value="KAJ8625308.1"/>
    <property type="molecule type" value="Genomic_DNA"/>
</dbReference>
<comment type="caution">
    <text evidence="1">The sequence shown here is derived from an EMBL/GenBank/DDBJ whole genome shotgun (WGS) entry which is preliminary data.</text>
</comment>
<evidence type="ECO:0000313" key="2">
    <source>
        <dbReference type="Proteomes" id="UP001234297"/>
    </source>
</evidence>
<protein>
    <submittedName>
        <fullName evidence="1">Uncharacterized protein</fullName>
    </submittedName>
</protein>
<dbReference type="Proteomes" id="UP001234297">
    <property type="component" value="Chromosome 11"/>
</dbReference>
<reference evidence="1 2" key="1">
    <citation type="journal article" date="2022" name="Hortic Res">
        <title>A haplotype resolved chromosomal level avocado genome allows analysis of novel avocado genes.</title>
        <authorList>
            <person name="Nath O."/>
            <person name="Fletcher S.J."/>
            <person name="Hayward A."/>
            <person name="Shaw L.M."/>
            <person name="Masouleh A.K."/>
            <person name="Furtado A."/>
            <person name="Henry R.J."/>
            <person name="Mitter N."/>
        </authorList>
    </citation>
    <scope>NUCLEOTIDE SEQUENCE [LARGE SCALE GENOMIC DNA]</scope>
    <source>
        <strain evidence="2">cv. Hass</strain>
    </source>
</reference>
<gene>
    <name evidence="1" type="ORF">MRB53_033838</name>
</gene>
<proteinExistence type="predicted"/>
<accession>A0ACC2KW31</accession>
<sequence length="205" mass="22647">MNGYSKINASTTIKSSKSRSIDFSDLSFSPPPSLPEPKQNPNPNPISKAQLPQYSKTHESLPDQEQEDEVGEVFGVILSRNCSVSSSSSQRFKVEDPGNLQSAVKRAFSMRRSSSVSEGYCRIHDQSDPSFPPLDDVKMQTRSRKKRGKIFKACKLLRESSTVGLLIGAKGVVPSIFFSQFKYTAELVGTGEALAPPRKERVFNL</sequence>
<organism evidence="1 2">
    <name type="scientific">Persea americana</name>
    <name type="common">Avocado</name>
    <dbReference type="NCBI Taxonomy" id="3435"/>
    <lineage>
        <taxon>Eukaryota</taxon>
        <taxon>Viridiplantae</taxon>
        <taxon>Streptophyta</taxon>
        <taxon>Embryophyta</taxon>
        <taxon>Tracheophyta</taxon>
        <taxon>Spermatophyta</taxon>
        <taxon>Magnoliopsida</taxon>
        <taxon>Magnoliidae</taxon>
        <taxon>Laurales</taxon>
        <taxon>Lauraceae</taxon>
        <taxon>Persea</taxon>
    </lineage>
</organism>